<evidence type="ECO:0000313" key="3">
    <source>
        <dbReference type="Proteomes" id="UP000001307"/>
    </source>
</evidence>
<proteinExistence type="predicted"/>
<dbReference type="Proteomes" id="UP000001307">
    <property type="component" value="Unassembled WGS sequence"/>
</dbReference>
<dbReference type="EMBL" id="FN653027">
    <property type="protein sequence ID" value="CBY08045.1"/>
    <property type="molecule type" value="Genomic_DNA"/>
</dbReference>
<feature type="domain" description="SCP2" evidence="1">
    <location>
        <begin position="41"/>
        <end position="133"/>
    </location>
</feature>
<evidence type="ECO:0000259" key="1">
    <source>
        <dbReference type="Pfam" id="PF02036"/>
    </source>
</evidence>
<accession>E4X6X1</accession>
<dbReference type="Gene3D" id="3.30.1050.10">
    <property type="entry name" value="SCP2 sterol-binding domain"/>
    <property type="match status" value="1"/>
</dbReference>
<dbReference type="AlphaFoldDB" id="E4X6X1"/>
<gene>
    <name evidence="2" type="ORF">GSOID_T00003415001</name>
</gene>
<protein>
    <recommendedName>
        <fullName evidence="1">SCP2 domain-containing protein</fullName>
    </recommendedName>
</protein>
<dbReference type="SUPFAM" id="SSF55718">
    <property type="entry name" value="SCP-like"/>
    <property type="match status" value="1"/>
</dbReference>
<dbReference type="GO" id="GO:0005829">
    <property type="term" value="C:cytosol"/>
    <property type="evidence" value="ECO:0007669"/>
    <property type="project" value="TreeGrafter"/>
</dbReference>
<evidence type="ECO:0000313" key="2">
    <source>
        <dbReference type="EMBL" id="CBY08045.1"/>
    </source>
</evidence>
<reference evidence="2" key="1">
    <citation type="journal article" date="2010" name="Science">
        <title>Plasticity of animal genome architecture unmasked by rapid evolution of a pelagic tunicate.</title>
        <authorList>
            <person name="Denoeud F."/>
            <person name="Henriet S."/>
            <person name="Mungpakdee S."/>
            <person name="Aury J.M."/>
            <person name="Da Silva C."/>
            <person name="Brinkmann H."/>
            <person name="Mikhaleva J."/>
            <person name="Olsen L.C."/>
            <person name="Jubin C."/>
            <person name="Canestro C."/>
            <person name="Bouquet J.M."/>
            <person name="Danks G."/>
            <person name="Poulain J."/>
            <person name="Campsteijn C."/>
            <person name="Adamski M."/>
            <person name="Cross I."/>
            <person name="Yadetie F."/>
            <person name="Muffato M."/>
            <person name="Louis A."/>
            <person name="Butcher S."/>
            <person name="Tsagkogeorga G."/>
            <person name="Konrad A."/>
            <person name="Singh S."/>
            <person name="Jensen M.F."/>
            <person name="Cong E.H."/>
            <person name="Eikeseth-Otteraa H."/>
            <person name="Noel B."/>
            <person name="Anthouard V."/>
            <person name="Porcel B.M."/>
            <person name="Kachouri-Lafond R."/>
            <person name="Nishino A."/>
            <person name="Ugolini M."/>
            <person name="Chourrout P."/>
            <person name="Nishida H."/>
            <person name="Aasland R."/>
            <person name="Huzurbazar S."/>
            <person name="Westhof E."/>
            <person name="Delsuc F."/>
            <person name="Lehrach H."/>
            <person name="Reinhardt R."/>
            <person name="Weissenbach J."/>
            <person name="Roy S.W."/>
            <person name="Artiguenave F."/>
            <person name="Postlethwait J.H."/>
            <person name="Manak J.R."/>
            <person name="Thompson E.M."/>
            <person name="Jaillon O."/>
            <person name="Du Pasquier L."/>
            <person name="Boudinot P."/>
            <person name="Liberles D.A."/>
            <person name="Volff J.N."/>
            <person name="Philippe H."/>
            <person name="Lenhard B."/>
            <person name="Roest Crollius H."/>
            <person name="Wincker P."/>
            <person name="Chourrout D."/>
        </authorList>
    </citation>
    <scope>NUCLEOTIDE SEQUENCE [LARGE SCALE GENOMIC DNA]</scope>
</reference>
<dbReference type="InterPro" id="IPR003033">
    <property type="entry name" value="SCP2_sterol-bd_dom"/>
</dbReference>
<dbReference type="InParanoid" id="E4X6X1"/>
<dbReference type="PANTHER" id="PTHR10094:SF25">
    <property type="entry name" value="SCP2 STEROL-BINDING DOMAIN-CONTAINING PROTEIN 1"/>
    <property type="match status" value="1"/>
</dbReference>
<dbReference type="PANTHER" id="PTHR10094">
    <property type="entry name" value="STEROL CARRIER PROTEIN 2 SCP-2 FAMILY PROTEIN"/>
    <property type="match status" value="1"/>
</dbReference>
<name>E4X6X1_OIKDI</name>
<dbReference type="OrthoDB" id="3592703at2759"/>
<dbReference type="Pfam" id="PF02036">
    <property type="entry name" value="SCP2"/>
    <property type="match status" value="1"/>
</dbReference>
<sequence length="134" mass="14443">MLRLTALARPVARAVTIRPLSVSVKNLLGSDAVFAKMENRIDAAAVAKVKGVFRFDIQEKKKTVKTWTADLKNGDGSLVEGEGTKPDVTIIVSDEDFVKLAAGELDAQKAFFSGKLKVKGNIMLSQKLGAILKN</sequence>
<organism evidence="2">
    <name type="scientific">Oikopleura dioica</name>
    <name type="common">Tunicate</name>
    <dbReference type="NCBI Taxonomy" id="34765"/>
    <lineage>
        <taxon>Eukaryota</taxon>
        <taxon>Metazoa</taxon>
        <taxon>Chordata</taxon>
        <taxon>Tunicata</taxon>
        <taxon>Appendicularia</taxon>
        <taxon>Copelata</taxon>
        <taxon>Oikopleuridae</taxon>
        <taxon>Oikopleura</taxon>
    </lineage>
</organism>
<dbReference type="InterPro" id="IPR036527">
    <property type="entry name" value="SCP2_sterol-bd_dom_sf"/>
</dbReference>
<keyword evidence="3" id="KW-1185">Reference proteome</keyword>